<evidence type="ECO:0000256" key="2">
    <source>
        <dbReference type="RuleBase" id="RU361163"/>
    </source>
</evidence>
<comment type="caution">
    <text evidence="4">The sequence shown here is derived from an EMBL/GenBank/DDBJ whole genome shotgun (WGS) entry which is preliminary data.</text>
</comment>
<evidence type="ECO:0000313" key="4">
    <source>
        <dbReference type="EMBL" id="PLW47197.1"/>
    </source>
</evidence>
<keyword evidence="2" id="KW-0378">Hydrolase</keyword>
<evidence type="ECO:0000256" key="1">
    <source>
        <dbReference type="ARBA" id="ARBA00005519"/>
    </source>
</evidence>
<dbReference type="Pfam" id="PF01670">
    <property type="entry name" value="Glyco_hydro_12"/>
    <property type="match status" value="1"/>
</dbReference>
<dbReference type="Gene3D" id="2.60.120.180">
    <property type="match status" value="1"/>
</dbReference>
<sequence>MIRKSSFLQISASLLVLVSVKCLPATSDPAQDGISKTMGQVHESACKGNTMLWTKSNTNWQSLKLADSFTLYQNVWQGDKVLDGGKSEIICDSFQQGSLAWRTDFAMPSAPQDDNQVKAYTNVAWAGDSIQLKQLNTFNTVWDWKLSDESKDIVADVSYDIFLASHRECREQKCASREVMIWLSAINGAKPAGTRVGTIQVGSEQFQVWQGTVNVPVVSIFPVDADRQINSFKADFKKLLKKLDQFGVLQDEYIVSVGAGVEIFKGSGNLTTSKYTIELY</sequence>
<evidence type="ECO:0000256" key="3">
    <source>
        <dbReference type="SAM" id="SignalP"/>
    </source>
</evidence>
<gene>
    <name evidence="4" type="ORF">PCASD_02366</name>
</gene>
<accession>A0A2N5VB06</accession>
<dbReference type="Proteomes" id="UP000235392">
    <property type="component" value="Unassembled WGS sequence"/>
</dbReference>
<proteinExistence type="inferred from homology"/>
<dbReference type="SUPFAM" id="SSF49899">
    <property type="entry name" value="Concanavalin A-like lectins/glucanases"/>
    <property type="match status" value="1"/>
</dbReference>
<name>A0A2N5VB06_9BASI</name>
<dbReference type="GO" id="GO:0000272">
    <property type="term" value="P:polysaccharide catabolic process"/>
    <property type="evidence" value="ECO:0007669"/>
    <property type="project" value="UniProtKB-KW"/>
</dbReference>
<protein>
    <submittedName>
        <fullName evidence="4">Uncharacterized protein</fullName>
    </submittedName>
</protein>
<dbReference type="EMBL" id="PGCI01000033">
    <property type="protein sequence ID" value="PLW47197.1"/>
    <property type="molecule type" value="Genomic_DNA"/>
</dbReference>
<dbReference type="InterPro" id="IPR002594">
    <property type="entry name" value="GH12"/>
</dbReference>
<keyword evidence="3" id="KW-0732">Signal</keyword>
<dbReference type="PANTHER" id="PTHR34002:SF9">
    <property type="entry name" value="XYLOGLUCAN-SPECIFIC ENDO-BETA-1,4-GLUCANASE A"/>
    <property type="match status" value="1"/>
</dbReference>
<dbReference type="PANTHER" id="PTHR34002">
    <property type="entry name" value="BLR1656 PROTEIN"/>
    <property type="match status" value="1"/>
</dbReference>
<feature type="chain" id="PRO_5014736764" evidence="3">
    <location>
        <begin position="23"/>
        <end position="280"/>
    </location>
</feature>
<evidence type="ECO:0000313" key="5">
    <source>
        <dbReference type="Proteomes" id="UP000235392"/>
    </source>
</evidence>
<keyword evidence="2" id="KW-0119">Carbohydrate metabolism</keyword>
<comment type="similarity">
    <text evidence="1 2">Belongs to the glycosyl hydrolase 12 (cellulase H) family.</text>
</comment>
<reference evidence="4 5" key="1">
    <citation type="submission" date="2017-11" db="EMBL/GenBank/DDBJ databases">
        <title>De novo assembly and phasing of dikaryotic genomes from two isolates of Puccinia coronata f. sp. avenae, the causal agent of oat crown rust.</title>
        <authorList>
            <person name="Miller M.E."/>
            <person name="Zhang Y."/>
            <person name="Omidvar V."/>
            <person name="Sperschneider J."/>
            <person name="Schwessinger B."/>
            <person name="Raley C."/>
            <person name="Palmer J.M."/>
            <person name="Garnica D."/>
            <person name="Upadhyaya N."/>
            <person name="Rathjen J."/>
            <person name="Taylor J.M."/>
            <person name="Park R.F."/>
            <person name="Dodds P.N."/>
            <person name="Hirsch C.D."/>
            <person name="Kianian S.F."/>
            <person name="Figueroa M."/>
        </authorList>
    </citation>
    <scope>NUCLEOTIDE SEQUENCE [LARGE SCALE GENOMIC DNA]</scope>
    <source>
        <strain evidence="4">12SD80</strain>
    </source>
</reference>
<keyword evidence="2" id="KW-0624">Polysaccharide degradation</keyword>
<keyword evidence="2" id="KW-0326">Glycosidase</keyword>
<dbReference type="GO" id="GO:0008810">
    <property type="term" value="F:cellulase activity"/>
    <property type="evidence" value="ECO:0007669"/>
    <property type="project" value="InterPro"/>
</dbReference>
<dbReference type="InterPro" id="IPR013319">
    <property type="entry name" value="GH11/12"/>
</dbReference>
<organism evidence="4 5">
    <name type="scientific">Puccinia coronata f. sp. avenae</name>
    <dbReference type="NCBI Taxonomy" id="200324"/>
    <lineage>
        <taxon>Eukaryota</taxon>
        <taxon>Fungi</taxon>
        <taxon>Dikarya</taxon>
        <taxon>Basidiomycota</taxon>
        <taxon>Pucciniomycotina</taxon>
        <taxon>Pucciniomycetes</taxon>
        <taxon>Pucciniales</taxon>
        <taxon>Pucciniaceae</taxon>
        <taxon>Puccinia</taxon>
    </lineage>
</organism>
<feature type="signal peptide" evidence="3">
    <location>
        <begin position="1"/>
        <end position="22"/>
    </location>
</feature>
<dbReference type="InterPro" id="IPR013320">
    <property type="entry name" value="ConA-like_dom_sf"/>
</dbReference>
<dbReference type="AlphaFoldDB" id="A0A2N5VB06"/>